<name>A0ABU1P1H9_9BACL</name>
<dbReference type="Proteomes" id="UP001267290">
    <property type="component" value="Unassembled WGS sequence"/>
</dbReference>
<evidence type="ECO:0000259" key="1">
    <source>
        <dbReference type="Pfam" id="PF01973"/>
    </source>
</evidence>
<dbReference type="Pfam" id="PF01973">
    <property type="entry name" value="MptE-like"/>
    <property type="match status" value="1"/>
</dbReference>
<dbReference type="InterPro" id="IPR002826">
    <property type="entry name" value="MptE-like"/>
</dbReference>
<dbReference type="PANTHER" id="PTHR41786">
    <property type="entry name" value="MOTILITY ACCESSORY FACTOR MAF"/>
    <property type="match status" value="1"/>
</dbReference>
<keyword evidence="3" id="KW-1185">Reference proteome</keyword>
<proteinExistence type="predicted"/>
<gene>
    <name evidence="2" type="ORF">J2736_004808</name>
</gene>
<dbReference type="PANTHER" id="PTHR41786:SF1">
    <property type="entry name" value="6-HYDROXYMETHYLPTERIN DIPHOSPHOKINASE MPTE-LIKE DOMAIN-CONTAINING PROTEIN"/>
    <property type="match status" value="1"/>
</dbReference>
<organism evidence="2 3">
    <name type="scientific">Paenibacillus qinlingensis</name>
    <dbReference type="NCBI Taxonomy" id="1837343"/>
    <lineage>
        <taxon>Bacteria</taxon>
        <taxon>Bacillati</taxon>
        <taxon>Bacillota</taxon>
        <taxon>Bacilli</taxon>
        <taxon>Bacillales</taxon>
        <taxon>Paenibacillaceae</taxon>
        <taxon>Paenibacillus</taxon>
    </lineage>
</organism>
<evidence type="ECO:0000313" key="3">
    <source>
        <dbReference type="Proteomes" id="UP001267290"/>
    </source>
</evidence>
<reference evidence="2 3" key="1">
    <citation type="submission" date="2023-07" db="EMBL/GenBank/DDBJ databases">
        <title>Sorghum-associated microbial communities from plants grown in Nebraska, USA.</title>
        <authorList>
            <person name="Schachtman D."/>
        </authorList>
    </citation>
    <scope>NUCLEOTIDE SEQUENCE [LARGE SCALE GENOMIC DNA]</scope>
    <source>
        <strain evidence="2 3">CC258</strain>
    </source>
</reference>
<protein>
    <recommendedName>
        <fullName evidence="1">6-hydroxymethylpterin diphosphokinase MptE-like domain-containing protein</fullName>
    </recommendedName>
</protein>
<evidence type="ECO:0000313" key="2">
    <source>
        <dbReference type="EMBL" id="MDR6553601.1"/>
    </source>
</evidence>
<accession>A0ABU1P1H9</accession>
<dbReference type="RefSeq" id="WP_310501064.1">
    <property type="nucleotide sequence ID" value="NZ_JAVDSB010000011.1"/>
</dbReference>
<dbReference type="EMBL" id="JAVDSB010000011">
    <property type="protein sequence ID" value="MDR6553601.1"/>
    <property type="molecule type" value="Genomic_DNA"/>
</dbReference>
<feature type="domain" description="6-hydroxymethylpterin diphosphokinase MptE-like" evidence="1">
    <location>
        <begin position="184"/>
        <end position="337"/>
    </location>
</feature>
<sequence>MIIEIVATRTVPTIKVTIDGSDIFLHSKYDPIREVESWVHKSEKSLISSEKIIVIGLGAGHHIKHLIEKLNPSRVQVVEFNPHFYKWFQKSAFQADLKALDNVSIQLFEELSVEEKINLFEGCHPGNVLIHESSLRLMPEQFEDIGFVLKDLLLKKKSIQSQEDKMQTNFTDNVLLHDKGILQWKQYYKNRMMLLVSAGPSLNKQLPLLKHISDNKIAIIGVVGTGVIPLVRAGITPDFIMISDAKDVITGQIAGIELPDTPLFYLSTANHLAIKQYRGSRHIVWQEGYTEAEKVAMLKREPLINTGGSVATCLLDLMVYMGPAKIGLVGQDLAYTDGMSHASSTHAQRKITEGLNLAIVPNYDKSGDVQTSRNLLSYKKWFECYVIGKENMGFYNCTEGGAYINGWNHQPLRLFIDNNV</sequence>
<comment type="caution">
    <text evidence="2">The sequence shown here is derived from an EMBL/GenBank/DDBJ whole genome shotgun (WGS) entry which is preliminary data.</text>
</comment>